<evidence type="ECO:0000313" key="2">
    <source>
        <dbReference type="EMBL" id="KAK3293560.1"/>
    </source>
</evidence>
<gene>
    <name evidence="2" type="ORF">B0H64DRAFT_434718</name>
</gene>
<sequence>MAKFTLFTIITAVLASGQAEAFQFRFYANSNCNHDAAAGSTSPPNNGPPSSGSAGNCYSAPIGVNWQRLEIDNPPNSVITYCNVNCQGSGSALQGGTHCFTPFPGCAIGSL</sequence>
<dbReference type="Proteomes" id="UP001278766">
    <property type="component" value="Unassembled WGS sequence"/>
</dbReference>
<reference evidence="2" key="1">
    <citation type="journal article" date="2023" name="Mol. Phylogenet. Evol.">
        <title>Genome-scale phylogeny and comparative genomics of the fungal order Sordariales.</title>
        <authorList>
            <person name="Hensen N."/>
            <person name="Bonometti L."/>
            <person name="Westerberg I."/>
            <person name="Brannstrom I.O."/>
            <person name="Guillou S."/>
            <person name="Cros-Aarteil S."/>
            <person name="Calhoun S."/>
            <person name="Haridas S."/>
            <person name="Kuo A."/>
            <person name="Mondo S."/>
            <person name="Pangilinan J."/>
            <person name="Riley R."/>
            <person name="LaButti K."/>
            <person name="Andreopoulos B."/>
            <person name="Lipzen A."/>
            <person name="Chen C."/>
            <person name="Yan M."/>
            <person name="Daum C."/>
            <person name="Ng V."/>
            <person name="Clum A."/>
            <person name="Steindorff A."/>
            <person name="Ohm R.A."/>
            <person name="Martin F."/>
            <person name="Silar P."/>
            <person name="Natvig D.O."/>
            <person name="Lalanne C."/>
            <person name="Gautier V."/>
            <person name="Ament-Velasquez S.L."/>
            <person name="Kruys A."/>
            <person name="Hutchinson M.I."/>
            <person name="Powell A.J."/>
            <person name="Barry K."/>
            <person name="Miller A.N."/>
            <person name="Grigoriev I.V."/>
            <person name="Debuchy R."/>
            <person name="Gladieux P."/>
            <person name="Hiltunen Thoren M."/>
            <person name="Johannesson H."/>
        </authorList>
    </citation>
    <scope>NUCLEOTIDE SEQUENCE</scope>
    <source>
        <strain evidence="2">CBS 168.71</strain>
    </source>
</reference>
<organism evidence="2 3">
    <name type="scientific">Chaetomium fimeti</name>
    <dbReference type="NCBI Taxonomy" id="1854472"/>
    <lineage>
        <taxon>Eukaryota</taxon>
        <taxon>Fungi</taxon>
        <taxon>Dikarya</taxon>
        <taxon>Ascomycota</taxon>
        <taxon>Pezizomycotina</taxon>
        <taxon>Sordariomycetes</taxon>
        <taxon>Sordariomycetidae</taxon>
        <taxon>Sordariales</taxon>
        <taxon>Chaetomiaceae</taxon>
        <taxon>Chaetomium</taxon>
    </lineage>
</organism>
<evidence type="ECO:0000256" key="1">
    <source>
        <dbReference type="SAM" id="SignalP"/>
    </source>
</evidence>
<accession>A0AAE0HBN4</accession>
<name>A0AAE0HBN4_9PEZI</name>
<feature type="chain" id="PRO_5042018030" evidence="1">
    <location>
        <begin position="22"/>
        <end position="111"/>
    </location>
</feature>
<evidence type="ECO:0000313" key="3">
    <source>
        <dbReference type="Proteomes" id="UP001278766"/>
    </source>
</evidence>
<reference evidence="2" key="2">
    <citation type="submission" date="2023-06" db="EMBL/GenBank/DDBJ databases">
        <authorList>
            <consortium name="Lawrence Berkeley National Laboratory"/>
            <person name="Haridas S."/>
            <person name="Hensen N."/>
            <person name="Bonometti L."/>
            <person name="Westerberg I."/>
            <person name="Brannstrom I.O."/>
            <person name="Guillou S."/>
            <person name="Cros-Aarteil S."/>
            <person name="Calhoun S."/>
            <person name="Kuo A."/>
            <person name="Mondo S."/>
            <person name="Pangilinan J."/>
            <person name="Riley R."/>
            <person name="Labutti K."/>
            <person name="Andreopoulos B."/>
            <person name="Lipzen A."/>
            <person name="Chen C."/>
            <person name="Yanf M."/>
            <person name="Daum C."/>
            <person name="Ng V."/>
            <person name="Clum A."/>
            <person name="Steindorff A."/>
            <person name="Ohm R."/>
            <person name="Martin F."/>
            <person name="Silar P."/>
            <person name="Natvig D."/>
            <person name="Lalanne C."/>
            <person name="Gautier V."/>
            <person name="Ament-Velasquez S.L."/>
            <person name="Kruys A."/>
            <person name="Hutchinson M.I."/>
            <person name="Powell A.J."/>
            <person name="Barry K."/>
            <person name="Miller A.N."/>
            <person name="Grigoriev I.V."/>
            <person name="Debuchy R."/>
            <person name="Gladieux P."/>
            <person name="Thoren M.H."/>
            <person name="Johannesson H."/>
        </authorList>
    </citation>
    <scope>NUCLEOTIDE SEQUENCE</scope>
    <source>
        <strain evidence="2">CBS 168.71</strain>
    </source>
</reference>
<feature type="signal peptide" evidence="1">
    <location>
        <begin position="1"/>
        <end position="21"/>
    </location>
</feature>
<keyword evidence="1" id="KW-0732">Signal</keyword>
<keyword evidence="3" id="KW-1185">Reference proteome</keyword>
<dbReference type="GeneID" id="87843046"/>
<proteinExistence type="predicted"/>
<dbReference type="EMBL" id="JAUEPN010000006">
    <property type="protein sequence ID" value="KAK3293560.1"/>
    <property type="molecule type" value="Genomic_DNA"/>
</dbReference>
<dbReference type="AlphaFoldDB" id="A0AAE0HBN4"/>
<protein>
    <submittedName>
        <fullName evidence="2">Uncharacterized protein</fullName>
    </submittedName>
</protein>
<comment type="caution">
    <text evidence="2">The sequence shown here is derived from an EMBL/GenBank/DDBJ whole genome shotgun (WGS) entry which is preliminary data.</text>
</comment>
<dbReference type="RefSeq" id="XP_062657074.1">
    <property type="nucleotide sequence ID" value="XM_062806098.1"/>
</dbReference>